<dbReference type="EMBL" id="JAPUUL010000687">
    <property type="protein sequence ID" value="KAJ8129692.1"/>
    <property type="molecule type" value="Genomic_DNA"/>
</dbReference>
<proteinExistence type="predicted"/>
<protein>
    <submittedName>
        <fullName evidence="1">Uncharacterized protein</fullName>
    </submittedName>
</protein>
<accession>A0ACC2JQR3</accession>
<evidence type="ECO:0000313" key="2">
    <source>
        <dbReference type="Proteomes" id="UP001153332"/>
    </source>
</evidence>
<organism evidence="1 2">
    <name type="scientific">Lasiodiplodia mahajangana</name>
    <dbReference type="NCBI Taxonomy" id="1108764"/>
    <lineage>
        <taxon>Eukaryota</taxon>
        <taxon>Fungi</taxon>
        <taxon>Dikarya</taxon>
        <taxon>Ascomycota</taxon>
        <taxon>Pezizomycotina</taxon>
        <taxon>Dothideomycetes</taxon>
        <taxon>Dothideomycetes incertae sedis</taxon>
        <taxon>Botryosphaeriales</taxon>
        <taxon>Botryosphaeriaceae</taxon>
        <taxon>Lasiodiplodia</taxon>
    </lineage>
</organism>
<name>A0ACC2JQR3_9PEZI</name>
<gene>
    <name evidence="1" type="ORF">O1611_g3937</name>
</gene>
<dbReference type="Proteomes" id="UP001153332">
    <property type="component" value="Unassembled WGS sequence"/>
</dbReference>
<reference evidence="1" key="1">
    <citation type="submission" date="2022-12" db="EMBL/GenBank/DDBJ databases">
        <title>Genome Sequence of Lasiodiplodia mahajangana.</title>
        <authorList>
            <person name="Buettner E."/>
        </authorList>
    </citation>
    <scope>NUCLEOTIDE SEQUENCE</scope>
    <source>
        <strain evidence="1">VT137</strain>
    </source>
</reference>
<comment type="caution">
    <text evidence="1">The sequence shown here is derived from an EMBL/GenBank/DDBJ whole genome shotgun (WGS) entry which is preliminary data.</text>
</comment>
<keyword evidence="2" id="KW-1185">Reference proteome</keyword>
<evidence type="ECO:0000313" key="1">
    <source>
        <dbReference type="EMBL" id="KAJ8129692.1"/>
    </source>
</evidence>
<sequence length="303" mass="34562">MYPSIKYIAVNIRISAVETSALFTEQCVIENSFKYRGLLSSWKSFHVASKTRKANPIRKQNNYPNEQGKAKTKMAIPSKVTASRQTVSDYNLVRKSTTGQVDILGDMDFMEPYVEYTNKENYRASWVQYRVVKDQRVELATFQISTSVKAYVTEAVFLTFGEQVGAERFTPMRYRDMMVDSYLAAGGDLRTWRYLGYKCILNDATRDLIKECFQRAGLDFTRAGTVELLSGTTEFESAITANPFTRGILGMLRNYERYMGNAQIKKITFISPGYKVAIPLFHLVVELYRPGDDGYPEGPNSLR</sequence>